<dbReference type="PROSITE" id="PS00455">
    <property type="entry name" value="AMP_BINDING"/>
    <property type="match status" value="1"/>
</dbReference>
<accession>K9H3C7</accession>
<evidence type="ECO:0000259" key="3">
    <source>
        <dbReference type="Pfam" id="PF13193"/>
    </source>
</evidence>
<sequence>MHDRLSNLILSAALRDPLATALRCGGEALTYGDLAQAVEAFARGLVAEGLHRTERVAVYLDKRFETVVASFGAAHAGGVFVPVNPVLKGRQVQHILTDCNVRVLVTSSARLGALADVLPDCPDLRTIVLVDEASDPPPALHGVDLLRWRDVMAAGSGVGAPAPHRVVDQDMAAILYTSGSTGLPKGVVLSHRNMLAGAHSVASYIGNTAEDRILSLLPLSFDAGFSQLTTAFAAGARVVLLNYLLPRDAVKAVAAEGITGITGIPPLWVQLAQCRWPDEAAAGLRYIANTGGRMPRAVLERLRALLPYTQCYLMYGLTEAFRSTYLPPAEVDRRPDSIGKAVPNAEVLVVRKDGSPCAPGEPGELVHRGAFVALGYWNDPDRTAARFKPAPGQPAGLPHPEIAVWSGDTVKMDADGYLYFVGREDEMIKTSGYRTSPTEIEEVLYATGLVGEVVAIGVPHPDLGQAVVVVATGLDGAALDADALMEAARAELPAYMVPRRVVAMDALPRNANGKPDRKGLATAHADTFRKEEA</sequence>
<feature type="domain" description="AMP-binding enzyme C-terminal" evidence="3">
    <location>
        <begin position="439"/>
        <end position="514"/>
    </location>
</feature>
<dbReference type="InterPro" id="IPR017529">
    <property type="entry name" value="AcylCoA_ligase_PEP_1"/>
</dbReference>
<dbReference type="AlphaFoldDB" id="K9H3C7"/>
<dbReference type="InterPro" id="IPR020845">
    <property type="entry name" value="AMP-binding_CS"/>
</dbReference>
<reference evidence="4 5" key="1">
    <citation type="journal article" date="2013" name="Genome Announc.">
        <title>Draft Genome Sequence of an Alphaproteobacterium, Caenispirillum salinarum AK4(T), Isolated from a Solar Saltern.</title>
        <authorList>
            <person name="Khatri I."/>
            <person name="Singh A."/>
            <person name="Korpole S."/>
            <person name="Pinnaka A.K."/>
            <person name="Subramanian S."/>
        </authorList>
    </citation>
    <scope>NUCLEOTIDE SEQUENCE [LARGE SCALE GENOMIC DNA]</scope>
    <source>
        <strain evidence="4 5">AK4</strain>
    </source>
</reference>
<dbReference type="Gene3D" id="3.30.300.30">
    <property type="match status" value="1"/>
</dbReference>
<dbReference type="InterPro" id="IPR000873">
    <property type="entry name" value="AMP-dep_synth/lig_dom"/>
</dbReference>
<name>K9H3C7_9PROT</name>
<organism evidence="4 5">
    <name type="scientific">Caenispirillum salinarum AK4</name>
    <dbReference type="NCBI Taxonomy" id="1238182"/>
    <lineage>
        <taxon>Bacteria</taxon>
        <taxon>Pseudomonadati</taxon>
        <taxon>Pseudomonadota</taxon>
        <taxon>Alphaproteobacteria</taxon>
        <taxon>Rhodospirillales</taxon>
        <taxon>Novispirillaceae</taxon>
        <taxon>Caenispirillum</taxon>
    </lineage>
</organism>
<evidence type="ECO:0000313" key="4">
    <source>
        <dbReference type="EMBL" id="EKV32755.1"/>
    </source>
</evidence>
<comment type="caution">
    <text evidence="4">The sequence shown here is derived from an EMBL/GenBank/DDBJ whole genome shotgun (WGS) entry which is preliminary data.</text>
</comment>
<dbReference type="STRING" id="1238182.C882_1593"/>
<dbReference type="OrthoDB" id="9803968at2"/>
<dbReference type="NCBIfam" id="TIGR03098">
    <property type="entry name" value="ligase_PEP_1"/>
    <property type="match status" value="1"/>
</dbReference>
<dbReference type="RefSeq" id="WP_009538582.1">
    <property type="nucleotide sequence ID" value="NZ_ANHY01000002.1"/>
</dbReference>
<dbReference type="InterPro" id="IPR045851">
    <property type="entry name" value="AMP-bd_C_sf"/>
</dbReference>
<dbReference type="SUPFAM" id="SSF56801">
    <property type="entry name" value="Acetyl-CoA synthetase-like"/>
    <property type="match status" value="1"/>
</dbReference>
<dbReference type="PANTHER" id="PTHR43767:SF1">
    <property type="entry name" value="NONRIBOSOMAL PEPTIDE SYNTHASE PES1 (EUROFUNG)-RELATED"/>
    <property type="match status" value="1"/>
</dbReference>
<evidence type="ECO:0000313" key="5">
    <source>
        <dbReference type="Proteomes" id="UP000009881"/>
    </source>
</evidence>
<proteinExistence type="predicted"/>
<dbReference type="GO" id="GO:0016878">
    <property type="term" value="F:acid-thiol ligase activity"/>
    <property type="evidence" value="ECO:0007669"/>
    <property type="project" value="UniProtKB-ARBA"/>
</dbReference>
<feature type="domain" description="AMP-dependent synthetase/ligase" evidence="2">
    <location>
        <begin position="13"/>
        <end position="377"/>
    </location>
</feature>
<dbReference type="PATRIC" id="fig|1238182.3.peg.131"/>
<dbReference type="Gene3D" id="3.40.50.12780">
    <property type="entry name" value="N-terminal domain of ligase-like"/>
    <property type="match status" value="1"/>
</dbReference>
<keyword evidence="4" id="KW-0436">Ligase</keyword>
<evidence type="ECO:0000259" key="2">
    <source>
        <dbReference type="Pfam" id="PF00501"/>
    </source>
</evidence>
<dbReference type="Pfam" id="PF00501">
    <property type="entry name" value="AMP-binding"/>
    <property type="match status" value="1"/>
</dbReference>
<dbReference type="InterPro" id="IPR050237">
    <property type="entry name" value="ATP-dep_AMP-bd_enzyme"/>
</dbReference>
<gene>
    <name evidence="4" type="ORF">C882_1593</name>
</gene>
<dbReference type="Pfam" id="PF13193">
    <property type="entry name" value="AMP-binding_C"/>
    <property type="match status" value="1"/>
</dbReference>
<protein>
    <submittedName>
        <fullName evidence="4">Long-chain-fatty-acid--CoA ligase</fullName>
    </submittedName>
</protein>
<dbReference type="Proteomes" id="UP000009881">
    <property type="component" value="Unassembled WGS sequence"/>
</dbReference>
<dbReference type="EMBL" id="ANHY01000002">
    <property type="protein sequence ID" value="EKV32755.1"/>
    <property type="molecule type" value="Genomic_DNA"/>
</dbReference>
<dbReference type="eggNOG" id="COG0318">
    <property type="taxonomic scope" value="Bacteria"/>
</dbReference>
<evidence type="ECO:0000256" key="1">
    <source>
        <dbReference type="SAM" id="MobiDB-lite"/>
    </source>
</evidence>
<keyword evidence="5" id="KW-1185">Reference proteome</keyword>
<dbReference type="InterPro" id="IPR042099">
    <property type="entry name" value="ANL_N_sf"/>
</dbReference>
<feature type="region of interest" description="Disordered" evidence="1">
    <location>
        <begin position="509"/>
        <end position="533"/>
    </location>
</feature>
<dbReference type="InterPro" id="IPR025110">
    <property type="entry name" value="AMP-bd_C"/>
</dbReference>
<dbReference type="PANTHER" id="PTHR43767">
    <property type="entry name" value="LONG-CHAIN-FATTY-ACID--COA LIGASE"/>
    <property type="match status" value="1"/>
</dbReference>